<comment type="caution">
    <text evidence="2">The sequence shown here is derived from an EMBL/GenBank/DDBJ whole genome shotgun (WGS) entry which is preliminary data.</text>
</comment>
<protein>
    <recommendedName>
        <fullName evidence="4">Transglutaminase-like superfamily protein</fullName>
    </recommendedName>
</protein>
<dbReference type="PROSITE" id="PS51318">
    <property type="entry name" value="TAT"/>
    <property type="match status" value="1"/>
</dbReference>
<gene>
    <name evidence="2" type="ORF">ACFQL9_05725</name>
</gene>
<dbReference type="Gene3D" id="3.10.620.30">
    <property type="match status" value="1"/>
</dbReference>
<keyword evidence="3" id="KW-1185">Reference proteome</keyword>
<accession>A0ABD5WBN9</accession>
<dbReference type="Proteomes" id="UP001596461">
    <property type="component" value="Unassembled WGS sequence"/>
</dbReference>
<evidence type="ECO:0000313" key="3">
    <source>
        <dbReference type="Proteomes" id="UP001596461"/>
    </source>
</evidence>
<name>A0ABD5WBN9_9EURY</name>
<organism evidence="2 3">
    <name type="scientific">Halobaculum lipolyticum</name>
    <dbReference type="NCBI Taxonomy" id="3032001"/>
    <lineage>
        <taxon>Archaea</taxon>
        <taxon>Methanobacteriati</taxon>
        <taxon>Methanobacteriota</taxon>
        <taxon>Stenosarchaea group</taxon>
        <taxon>Halobacteria</taxon>
        <taxon>Halobacteriales</taxon>
        <taxon>Haloferacaceae</taxon>
        <taxon>Halobaculum</taxon>
    </lineage>
</organism>
<evidence type="ECO:0000256" key="1">
    <source>
        <dbReference type="SAM" id="MobiDB-lite"/>
    </source>
</evidence>
<feature type="region of interest" description="Disordered" evidence="1">
    <location>
        <begin position="39"/>
        <end position="62"/>
    </location>
</feature>
<evidence type="ECO:0008006" key="4">
    <source>
        <dbReference type="Google" id="ProtNLM"/>
    </source>
</evidence>
<dbReference type="GeneID" id="81124045"/>
<dbReference type="AlphaFoldDB" id="A0ABD5WBN9"/>
<proteinExistence type="predicted"/>
<sequence>MTTPSTTDDRGAASRDRTRRSLLAAAGAAVAGAASCCLGGGGGGDDDRSPANDDLGPGTVRGTRFSRVAGADGYRLSYGRSIGGERRTLEVTVSAERYRRSRRADRSLAGTFDAALSDPVADDLAASLGRALSAVGVDEPLARIRAAVDVVRAMPYESDADSAGRPGYPRHVAETLVDHVGDCEDYAAVLAGVLSSPPFDLDPALVLLPGHAGVGVDPDAVGGTALPTTRVGDREYLYLDATYDVGLGRFPRRHDAGVVAVRHDGWRPGDLDAVAAQVERTAEAYRPFLRPDRR</sequence>
<evidence type="ECO:0000313" key="2">
    <source>
        <dbReference type="EMBL" id="MFC7069138.1"/>
    </source>
</evidence>
<reference evidence="2 3" key="1">
    <citation type="journal article" date="2019" name="Int. J. Syst. Evol. Microbiol.">
        <title>The Global Catalogue of Microorganisms (GCM) 10K type strain sequencing project: providing services to taxonomists for standard genome sequencing and annotation.</title>
        <authorList>
            <consortium name="The Broad Institute Genomics Platform"/>
            <consortium name="The Broad Institute Genome Sequencing Center for Infectious Disease"/>
            <person name="Wu L."/>
            <person name="Ma J."/>
        </authorList>
    </citation>
    <scope>NUCLEOTIDE SEQUENCE [LARGE SCALE GENOMIC DNA]</scope>
    <source>
        <strain evidence="2 3">DT31</strain>
    </source>
</reference>
<dbReference type="RefSeq" id="WP_284032212.1">
    <property type="nucleotide sequence ID" value="NZ_CP126154.1"/>
</dbReference>
<dbReference type="EMBL" id="JBHTAH010000004">
    <property type="protein sequence ID" value="MFC7069138.1"/>
    <property type="molecule type" value="Genomic_DNA"/>
</dbReference>
<dbReference type="InterPro" id="IPR006311">
    <property type="entry name" value="TAT_signal"/>
</dbReference>